<accession>A0A931GH90</accession>
<dbReference type="FunFam" id="1.20.200.10:FF:000001">
    <property type="entry name" value="Fumarate hydratase, mitochondrial"/>
    <property type="match status" value="1"/>
</dbReference>
<keyword evidence="9" id="KW-1185">Reference proteome</keyword>
<feature type="domain" description="Fumarase C C-terminal" evidence="7">
    <location>
        <begin position="408"/>
        <end position="466"/>
    </location>
</feature>
<dbReference type="RefSeq" id="WP_197010070.1">
    <property type="nucleotide sequence ID" value="NZ_BAABES010000006.1"/>
</dbReference>
<dbReference type="InterPro" id="IPR024083">
    <property type="entry name" value="Fumarase/histidase_N"/>
</dbReference>
<evidence type="ECO:0000256" key="1">
    <source>
        <dbReference type="ARBA" id="ARBA00009084"/>
    </source>
</evidence>
<dbReference type="CDD" id="cd01362">
    <property type="entry name" value="Fumarase_classII"/>
    <property type="match status" value="1"/>
</dbReference>
<feature type="active site" description="Proton donor/acceptor" evidence="5">
    <location>
        <position position="188"/>
    </location>
</feature>
<evidence type="ECO:0000313" key="8">
    <source>
        <dbReference type="EMBL" id="MBG6087168.1"/>
    </source>
</evidence>
<sequence length="475" mass="49913">MTERAAEPEFRVERDSMGEVRVPATARWRAQTQRAVENFPISGRPLEPAHIAALGHVKAAAATVNAELGVLDAELAEAVREAALEVAAGRWDDQFPIDVFQTGSGTSSNMNANEVIATLAEERLGRPVHPNDHVNASQSSNDVFPSSIHIAATGAVVGALIPALRHLEAALEAKAAEFATVVKAGRTHLMDATPVTLGQEFGGYAAQVRYGVERLEAVLPRLAELPLGGTAVGTGINTPEGFAARVIAEIARATGLPLTEARDHFEAQGARDGLVETSGALRTIAVGLTKIVNDLRWMGSGPRAGLAEIRLPDLQPGSSIMPGKVNPVIPEAVAQVAAQVIGNDAAIAFGGASGSFELNVMLPMLARNVLESITLLANASRLLADRCVAGIEADAGRLREYAESSPSIVTPLNRHIGYEEAARVAKQALAERKTIREVVLERGHVDKGRLTLEQLDAALDVLSMTRPGSSGSSAG</sequence>
<comment type="pathway">
    <text evidence="5">Carbohydrate metabolism; tricarboxylic acid cycle; (S)-malate from fumarate: step 1/1.</text>
</comment>
<keyword evidence="3 5" id="KW-0816">Tricarboxylic acid cycle</keyword>
<dbReference type="Pfam" id="PF00206">
    <property type="entry name" value="Lyase_1"/>
    <property type="match status" value="1"/>
</dbReference>
<dbReference type="Gene3D" id="1.20.200.10">
    <property type="entry name" value="Fumarase/aspartase (Central domain)"/>
    <property type="match status" value="1"/>
</dbReference>
<feature type="site" description="Important for catalytic activity" evidence="5">
    <location>
        <position position="331"/>
    </location>
</feature>
<evidence type="ECO:0000313" key="9">
    <source>
        <dbReference type="Proteomes" id="UP000614047"/>
    </source>
</evidence>
<feature type="domain" description="Fumarate lyase N-terminal" evidence="6">
    <location>
        <begin position="18"/>
        <end position="342"/>
    </location>
</feature>
<comment type="miscellaneous">
    <text evidence="5">There are 2 substrate-binding sites: the catalytic A site, and the non-catalytic B site that may play a role in the transfer of substrate or product between the active site and the solvent. Alternatively, the B site may bind allosteric effectors.</text>
</comment>
<protein>
    <recommendedName>
        <fullName evidence="5">Fumarate hydratase class II</fullName>
        <shortName evidence="5">Fumarase C</shortName>
        <ecNumber evidence="5">4.2.1.2</ecNumber>
    </recommendedName>
    <alternativeName>
        <fullName evidence="5">Aerobic fumarase</fullName>
    </alternativeName>
    <alternativeName>
        <fullName evidence="5">Iron-independent fumarase</fullName>
    </alternativeName>
</protein>
<comment type="subcellular location">
    <subcellularLocation>
        <location evidence="5">Cytoplasm</location>
    </subcellularLocation>
</comment>
<dbReference type="PROSITE" id="PS00163">
    <property type="entry name" value="FUMARATE_LYASES"/>
    <property type="match status" value="1"/>
</dbReference>
<dbReference type="Gene3D" id="1.10.275.10">
    <property type="entry name" value="Fumarase/aspartase (N-terminal domain)"/>
    <property type="match status" value="1"/>
</dbReference>
<dbReference type="HAMAP" id="MF_00743">
    <property type="entry name" value="FumaraseC"/>
    <property type="match status" value="1"/>
</dbReference>
<keyword evidence="2 5" id="KW-0963">Cytoplasm</keyword>
<dbReference type="InterPro" id="IPR022761">
    <property type="entry name" value="Fumarate_lyase_N"/>
</dbReference>
<proteinExistence type="inferred from homology"/>
<organism evidence="8 9">
    <name type="scientific">Actinomadura viridis</name>
    <dbReference type="NCBI Taxonomy" id="58110"/>
    <lineage>
        <taxon>Bacteria</taxon>
        <taxon>Bacillati</taxon>
        <taxon>Actinomycetota</taxon>
        <taxon>Actinomycetes</taxon>
        <taxon>Streptosporangiales</taxon>
        <taxon>Thermomonosporaceae</taxon>
        <taxon>Actinomadura</taxon>
    </lineage>
</organism>
<dbReference type="PRINTS" id="PR00145">
    <property type="entry name" value="ARGSUCLYASE"/>
</dbReference>
<feature type="binding site" evidence="5">
    <location>
        <begin position="104"/>
        <end position="106"/>
    </location>
    <ligand>
        <name>substrate</name>
    </ligand>
</feature>
<reference evidence="8" key="1">
    <citation type="submission" date="2020-11" db="EMBL/GenBank/DDBJ databases">
        <title>Sequencing the genomes of 1000 actinobacteria strains.</title>
        <authorList>
            <person name="Klenk H.-P."/>
        </authorList>
    </citation>
    <scope>NUCLEOTIDE SEQUENCE</scope>
    <source>
        <strain evidence="8">DSM 43175</strain>
    </source>
</reference>
<dbReference type="GO" id="GO:0004333">
    <property type="term" value="F:fumarate hydratase activity"/>
    <property type="evidence" value="ECO:0007669"/>
    <property type="project" value="UniProtKB-UniRule"/>
</dbReference>
<name>A0A931GH90_9ACTN</name>
<feature type="binding site" evidence="5">
    <location>
        <position position="187"/>
    </location>
    <ligand>
        <name>substrate</name>
    </ligand>
</feature>
<evidence type="ECO:0000256" key="5">
    <source>
        <dbReference type="HAMAP-Rule" id="MF_00743"/>
    </source>
</evidence>
<evidence type="ECO:0000256" key="2">
    <source>
        <dbReference type="ARBA" id="ARBA00022490"/>
    </source>
</evidence>
<gene>
    <name evidence="5" type="primary">fumC</name>
    <name evidence="8" type="ORF">IW256_001281</name>
</gene>
<comment type="subunit">
    <text evidence="5">Homotetramer.</text>
</comment>
<dbReference type="GO" id="GO:0006106">
    <property type="term" value="P:fumarate metabolic process"/>
    <property type="evidence" value="ECO:0007669"/>
    <property type="project" value="InterPro"/>
</dbReference>
<evidence type="ECO:0000256" key="4">
    <source>
        <dbReference type="ARBA" id="ARBA00023239"/>
    </source>
</evidence>
<dbReference type="Pfam" id="PF10415">
    <property type="entry name" value="FumaraseC_C"/>
    <property type="match status" value="1"/>
</dbReference>
<evidence type="ECO:0000259" key="6">
    <source>
        <dbReference type="Pfam" id="PF00206"/>
    </source>
</evidence>
<feature type="active site" evidence="5">
    <location>
        <position position="318"/>
    </location>
</feature>
<comment type="similarity">
    <text evidence="1 5">Belongs to the class-II fumarase/aspartase family. Fumarase subfamily.</text>
</comment>
<dbReference type="InterPro" id="IPR008948">
    <property type="entry name" value="L-Aspartase-like"/>
</dbReference>
<dbReference type="FunFam" id="1.10.275.10:FF:000001">
    <property type="entry name" value="Fumarate hydratase, mitochondrial"/>
    <property type="match status" value="1"/>
</dbReference>
<dbReference type="PANTHER" id="PTHR11444">
    <property type="entry name" value="ASPARTATEAMMONIA/ARGININOSUCCINATE/ADENYLOSUCCINATE LYASE"/>
    <property type="match status" value="1"/>
</dbReference>
<dbReference type="InterPro" id="IPR018951">
    <property type="entry name" value="Fumarase_C_C"/>
</dbReference>
<dbReference type="PRINTS" id="PR00149">
    <property type="entry name" value="FUMRATELYASE"/>
</dbReference>
<dbReference type="InterPro" id="IPR005677">
    <property type="entry name" value="Fum_hydII"/>
</dbReference>
<dbReference type="SUPFAM" id="SSF48557">
    <property type="entry name" value="L-aspartase-like"/>
    <property type="match status" value="1"/>
</dbReference>
<feature type="binding site" description="in site B" evidence="5">
    <location>
        <begin position="129"/>
        <end position="132"/>
    </location>
    <ligand>
        <name>substrate</name>
    </ligand>
</feature>
<feature type="binding site" evidence="5">
    <location>
        <position position="319"/>
    </location>
    <ligand>
        <name>substrate</name>
    </ligand>
</feature>
<dbReference type="GO" id="GO:0006099">
    <property type="term" value="P:tricarboxylic acid cycle"/>
    <property type="evidence" value="ECO:0007669"/>
    <property type="project" value="UniProtKB-UniRule"/>
</dbReference>
<evidence type="ECO:0000259" key="7">
    <source>
        <dbReference type="Pfam" id="PF10415"/>
    </source>
</evidence>
<dbReference type="GO" id="GO:0005737">
    <property type="term" value="C:cytoplasm"/>
    <property type="evidence" value="ECO:0007669"/>
    <property type="project" value="UniProtKB-SubCell"/>
</dbReference>
<feature type="binding site" evidence="5">
    <location>
        <begin position="139"/>
        <end position="141"/>
    </location>
    <ligand>
        <name>substrate</name>
    </ligand>
</feature>
<dbReference type="Gene3D" id="1.10.40.30">
    <property type="entry name" value="Fumarase/aspartase (C-terminal domain)"/>
    <property type="match status" value="1"/>
</dbReference>
<dbReference type="InterPro" id="IPR020557">
    <property type="entry name" value="Fumarate_lyase_CS"/>
</dbReference>
<comment type="function">
    <text evidence="5">Involved in the TCA cycle. Catalyzes the stereospecific interconversion of fumarate to L-malate.</text>
</comment>
<dbReference type="EMBL" id="JADOUA010000001">
    <property type="protein sequence ID" value="MBG6087168.1"/>
    <property type="molecule type" value="Genomic_DNA"/>
</dbReference>
<keyword evidence="4 5" id="KW-0456">Lyase</keyword>
<evidence type="ECO:0000256" key="3">
    <source>
        <dbReference type="ARBA" id="ARBA00022532"/>
    </source>
</evidence>
<dbReference type="AlphaFoldDB" id="A0A931GH90"/>
<dbReference type="EC" id="4.2.1.2" evidence="5"/>
<dbReference type="Proteomes" id="UP000614047">
    <property type="component" value="Unassembled WGS sequence"/>
</dbReference>
<dbReference type="NCBIfam" id="NF008909">
    <property type="entry name" value="PRK12273.1"/>
    <property type="match status" value="1"/>
</dbReference>
<comment type="caution">
    <text evidence="8">The sequence shown here is derived from an EMBL/GenBank/DDBJ whole genome shotgun (WGS) entry which is preliminary data.</text>
</comment>
<comment type="catalytic activity">
    <reaction evidence="5">
        <text>(S)-malate = fumarate + H2O</text>
        <dbReference type="Rhea" id="RHEA:12460"/>
        <dbReference type="ChEBI" id="CHEBI:15377"/>
        <dbReference type="ChEBI" id="CHEBI:15589"/>
        <dbReference type="ChEBI" id="CHEBI:29806"/>
        <dbReference type="EC" id="4.2.1.2"/>
    </reaction>
</comment>
<feature type="binding site" evidence="5">
    <location>
        <begin position="324"/>
        <end position="326"/>
    </location>
    <ligand>
        <name>substrate</name>
    </ligand>
</feature>
<dbReference type="PANTHER" id="PTHR11444:SF22">
    <property type="entry name" value="FUMARATE HYDRATASE CLASS II"/>
    <property type="match status" value="1"/>
</dbReference>
<dbReference type="InterPro" id="IPR000362">
    <property type="entry name" value="Fumarate_lyase_fam"/>
</dbReference>